<dbReference type="EMBL" id="MIGC01003351">
    <property type="protein sequence ID" value="PHJ19584.1"/>
    <property type="molecule type" value="Genomic_DNA"/>
</dbReference>
<dbReference type="SUPFAM" id="SSF48452">
    <property type="entry name" value="TPR-like"/>
    <property type="match status" value="1"/>
</dbReference>
<dbReference type="InterPro" id="IPR002110">
    <property type="entry name" value="Ankyrin_rpt"/>
</dbReference>
<dbReference type="SUPFAM" id="SSF48403">
    <property type="entry name" value="Ankyrin repeat"/>
    <property type="match status" value="2"/>
</dbReference>
<dbReference type="Gene3D" id="1.25.40.10">
    <property type="entry name" value="Tetratricopeptide repeat domain"/>
    <property type="match status" value="1"/>
</dbReference>
<feature type="region of interest" description="Disordered" evidence="3">
    <location>
        <begin position="1"/>
        <end position="29"/>
    </location>
</feature>
<name>A0A2C6KTL4_9APIC</name>
<dbReference type="InterPro" id="IPR019734">
    <property type="entry name" value="TPR_rpt"/>
</dbReference>
<evidence type="ECO:0000256" key="3">
    <source>
        <dbReference type="SAM" id="MobiDB-lite"/>
    </source>
</evidence>
<feature type="compositionally biased region" description="Polar residues" evidence="3">
    <location>
        <begin position="481"/>
        <end position="493"/>
    </location>
</feature>
<sequence>MAAAVGATGKKDKKNEEEIAAEKAKGGGQFESQKALLSELFKTSFTGDLTEFQRTLVSISSSASPCEEKKEGEEEEQEKASSKGGGSSSSLRSSSNTTESLQVATPSSRSGRPSSTAPHSSSTLSFLSASQIHELSIHLKEYRDGTRKTALHFACAGAQERKVEILLGIDPSLVQEKDIEGETALFFLLRGDYEVTSRTRLAILKLLLQHKADVNERTVHGLTPLHIAAGEKGGKDFAQLLIQAGAHVDAISNHFGTPLQRAIIAGCRDTARYLLSVGANPDGGEALRAQSKKESSSPLSDTKGKGREEQEAKQKETSSLPELKETEKREENTGESPRSEQMEKAVGRAKDEGSEGERKVSEDQDPAVQLPPPPLVYASSIGDEDTVLDLIYAGADVDIKDTDGWTPLQCASEVGADACVIALLEAGANPKVITHGVTAFDLAVEHERLTTASILKDLTGGIAAAQLQEGIEGKAATDVSQRQQKTNQATASVHAQGKGKRREGQADGDFTQEYASEPNRQDLTSEEEEHVSEANRMKEEGNQFFAKKNFQKALDMYTKALEVCPRLSSTKRQRAALHCNSCLMLLELKQTPAKALEHAQRAIALDPEWQRGYYRAAQACRALNDPGEAAQQFWQALLRDPDNEDISREFRAAVAAARETHGQAKASAKGKVTGA</sequence>
<dbReference type="InterPro" id="IPR036770">
    <property type="entry name" value="Ankyrin_rpt-contain_sf"/>
</dbReference>
<dbReference type="PROSITE" id="PS50088">
    <property type="entry name" value="ANK_REPEAT"/>
    <property type="match status" value="2"/>
</dbReference>
<keyword evidence="2" id="KW-0802">TPR repeat</keyword>
<dbReference type="Gene3D" id="1.25.40.20">
    <property type="entry name" value="Ankyrin repeat-containing domain"/>
    <property type="match status" value="2"/>
</dbReference>
<dbReference type="GeneID" id="94429950"/>
<feature type="region of interest" description="Disordered" evidence="3">
    <location>
        <begin position="481"/>
        <end position="537"/>
    </location>
</feature>
<feature type="compositionally biased region" description="Basic and acidic residues" evidence="3">
    <location>
        <begin position="302"/>
        <end position="362"/>
    </location>
</feature>
<dbReference type="PANTHER" id="PTHR46224">
    <property type="entry name" value="ANKYRIN REPEAT FAMILY PROTEIN"/>
    <property type="match status" value="1"/>
</dbReference>
<dbReference type="PANTHER" id="PTHR46224:SF6">
    <property type="entry name" value="ANKYRIN REPEAT FAMILY PROTEIN"/>
    <property type="match status" value="1"/>
</dbReference>
<feature type="repeat" description="TPR" evidence="2">
    <location>
        <begin position="534"/>
        <end position="567"/>
    </location>
</feature>
<proteinExistence type="predicted"/>
<dbReference type="PROSITE" id="PS50297">
    <property type="entry name" value="ANK_REP_REGION"/>
    <property type="match status" value="1"/>
</dbReference>
<dbReference type="RefSeq" id="XP_067921282.1">
    <property type="nucleotide sequence ID" value="XM_068066739.1"/>
</dbReference>
<feature type="compositionally biased region" description="Basic and acidic residues" evidence="3">
    <location>
        <begin position="9"/>
        <end position="25"/>
    </location>
</feature>
<dbReference type="PROSITE" id="PS50005">
    <property type="entry name" value="TPR"/>
    <property type="match status" value="1"/>
</dbReference>
<dbReference type="OrthoDB" id="194358at2759"/>
<dbReference type="SMART" id="SM00028">
    <property type="entry name" value="TPR"/>
    <property type="match status" value="3"/>
</dbReference>
<feature type="repeat" description="ANK" evidence="1">
    <location>
        <begin position="403"/>
        <end position="435"/>
    </location>
</feature>
<dbReference type="Proteomes" id="UP000221165">
    <property type="component" value="Unassembled WGS sequence"/>
</dbReference>
<feature type="region of interest" description="Disordered" evidence="3">
    <location>
        <begin position="285"/>
        <end position="374"/>
    </location>
</feature>
<dbReference type="SMART" id="SM00248">
    <property type="entry name" value="ANK"/>
    <property type="match status" value="7"/>
</dbReference>
<evidence type="ECO:0000256" key="1">
    <source>
        <dbReference type="PROSITE-ProRule" id="PRU00023"/>
    </source>
</evidence>
<dbReference type="AlphaFoldDB" id="A0A2C6KTL4"/>
<evidence type="ECO:0000256" key="2">
    <source>
        <dbReference type="PROSITE-ProRule" id="PRU00339"/>
    </source>
</evidence>
<organism evidence="4 5">
    <name type="scientific">Cystoisospora suis</name>
    <dbReference type="NCBI Taxonomy" id="483139"/>
    <lineage>
        <taxon>Eukaryota</taxon>
        <taxon>Sar</taxon>
        <taxon>Alveolata</taxon>
        <taxon>Apicomplexa</taxon>
        <taxon>Conoidasida</taxon>
        <taxon>Coccidia</taxon>
        <taxon>Eucoccidiorida</taxon>
        <taxon>Eimeriorina</taxon>
        <taxon>Sarcocystidae</taxon>
        <taxon>Cystoisospora</taxon>
    </lineage>
</organism>
<evidence type="ECO:0000313" key="4">
    <source>
        <dbReference type="EMBL" id="PHJ19584.1"/>
    </source>
</evidence>
<dbReference type="InterPro" id="IPR051616">
    <property type="entry name" value="Cul2-RING_E3_ligase_SR"/>
</dbReference>
<reference evidence="4 5" key="1">
    <citation type="journal article" date="2017" name="Int. J. Parasitol.">
        <title>The genome of the protozoan parasite Cystoisospora suis and a reverse vaccinology approach to identify vaccine candidates.</title>
        <authorList>
            <person name="Palmieri N."/>
            <person name="Shrestha A."/>
            <person name="Ruttkowski B."/>
            <person name="Beck T."/>
            <person name="Vogl C."/>
            <person name="Tomley F."/>
            <person name="Blake D.P."/>
            <person name="Joachim A."/>
        </authorList>
    </citation>
    <scope>NUCLEOTIDE SEQUENCE [LARGE SCALE GENOMIC DNA]</scope>
    <source>
        <strain evidence="4 5">Wien I</strain>
    </source>
</reference>
<feature type="compositionally biased region" description="Low complexity" evidence="3">
    <location>
        <begin position="104"/>
        <end position="122"/>
    </location>
</feature>
<protein>
    <submittedName>
        <fullName evidence="4">Tetratricopeptide repeat-containing protein</fullName>
    </submittedName>
</protein>
<dbReference type="InterPro" id="IPR011990">
    <property type="entry name" value="TPR-like_helical_dom_sf"/>
</dbReference>
<dbReference type="Pfam" id="PF12796">
    <property type="entry name" value="Ank_2"/>
    <property type="match status" value="2"/>
</dbReference>
<accession>A0A2C6KTL4</accession>
<comment type="caution">
    <text evidence="4">The sequence shown here is derived from an EMBL/GenBank/DDBJ whole genome shotgun (WGS) entry which is preliminary data.</text>
</comment>
<evidence type="ECO:0000313" key="5">
    <source>
        <dbReference type="Proteomes" id="UP000221165"/>
    </source>
</evidence>
<feature type="region of interest" description="Disordered" evidence="3">
    <location>
        <begin position="60"/>
        <end position="122"/>
    </location>
</feature>
<keyword evidence="5" id="KW-1185">Reference proteome</keyword>
<feature type="repeat" description="ANK" evidence="1">
    <location>
        <begin position="220"/>
        <end position="253"/>
    </location>
</feature>
<dbReference type="VEuPathDB" id="ToxoDB:CSUI_006583"/>
<gene>
    <name evidence="4" type="ORF">CSUI_006583</name>
</gene>
<keyword evidence="1" id="KW-0040">ANK repeat</keyword>